<proteinExistence type="inferred from homology"/>
<keyword evidence="8" id="KW-0813">Transport</keyword>
<evidence type="ECO:0000256" key="8">
    <source>
        <dbReference type="RuleBase" id="RU003404"/>
    </source>
</evidence>
<feature type="domain" description="NADH-Ubiquinone oxidoreductase (complex I) chain 5 N-terminal" evidence="10">
    <location>
        <begin position="45"/>
        <end position="93"/>
    </location>
</feature>
<dbReference type="InterPro" id="IPR001750">
    <property type="entry name" value="ND/Mrp_TM"/>
</dbReference>
<sequence length="269" mass="29730">MVSMLVYNCFYVSYVFLMGLSLILLPISVSFLWQNKIAIIYWSILSLNSSSIDIPLILDGPGMMTSVVVLFISSNVMRFSLTYMAYDYFSTRFNVLVLLFVLSMNLLIYIPSLVILLLGWDGLGLVSFLLVIYYQNAKSLSAGMITVLANRIGDAMLLLAIGWSLNSNNWMIMNMWESGFSVMVVMSVMVAAMTKSAQMPFSSWLPAAMAAPTPVSALVHSSTLVTAGVFLLVRFYSLASSVKLFEQVLLVIACTTMFMAAFSALVECE</sequence>
<evidence type="ECO:0000256" key="1">
    <source>
        <dbReference type="ARBA" id="ARBA00004141"/>
    </source>
</evidence>
<organism evidence="11">
    <name type="scientific">Auchenoplax crinita</name>
    <name type="common">Polychaete worm</name>
    <dbReference type="NCBI Taxonomy" id="397536"/>
    <lineage>
        <taxon>Eukaryota</taxon>
        <taxon>Metazoa</taxon>
        <taxon>Spiralia</taxon>
        <taxon>Lophotrochozoa</taxon>
        <taxon>Annelida</taxon>
        <taxon>Polychaeta</taxon>
        <taxon>Sedentaria</taxon>
        <taxon>Canalipalpata</taxon>
        <taxon>Terebellida</taxon>
        <taxon>Terebelliformia</taxon>
        <taxon>Ampharetidae</taxon>
        <taxon>Auchenoplax</taxon>
    </lineage>
</organism>
<comment type="function">
    <text evidence="8">Core subunit of the mitochondrial membrane respiratory chain NADH dehydrogenase (Complex I) which catalyzes electron transfer from NADH through the respiratory chain, using ubiquinone as an electron acceptor. Essential for the catalytic activity and assembly of complex I.</text>
</comment>
<protein>
    <recommendedName>
        <fullName evidence="3 8">NADH-ubiquinone oxidoreductase chain 5</fullName>
        <ecNumber evidence="2 8">7.1.1.2</ecNumber>
    </recommendedName>
</protein>
<keyword evidence="8 11" id="KW-0496">Mitochondrion</keyword>
<dbReference type="InterPro" id="IPR001516">
    <property type="entry name" value="Proton_antipo_N"/>
</dbReference>
<feature type="domain" description="NADH:quinone oxidoreductase/Mrp antiporter transmembrane" evidence="9">
    <location>
        <begin position="112"/>
        <end position="267"/>
    </location>
</feature>
<name>G8XXL7_AUCCR</name>
<evidence type="ECO:0000256" key="2">
    <source>
        <dbReference type="ARBA" id="ARBA00012944"/>
    </source>
</evidence>
<geneLocation type="mitochondrion" evidence="11"/>
<feature type="transmembrane region" description="Helical" evidence="8">
    <location>
        <begin position="93"/>
        <end position="120"/>
    </location>
</feature>
<evidence type="ECO:0000313" key="11">
    <source>
        <dbReference type="EMBL" id="ACR00058.1"/>
    </source>
</evidence>
<keyword evidence="5 8" id="KW-1133">Transmembrane helix</keyword>
<comment type="similarity">
    <text evidence="8">Belongs to the complex I subunit 5 family.</text>
</comment>
<dbReference type="AlphaFoldDB" id="G8XXL7"/>
<dbReference type="GO" id="GO:0016020">
    <property type="term" value="C:membrane"/>
    <property type="evidence" value="ECO:0007669"/>
    <property type="project" value="UniProtKB-SubCell"/>
</dbReference>
<evidence type="ECO:0000256" key="6">
    <source>
        <dbReference type="ARBA" id="ARBA00023136"/>
    </source>
</evidence>
<comment type="catalytic activity">
    <reaction evidence="7 8">
        <text>a ubiquinone + NADH + 5 H(+)(in) = a ubiquinol + NAD(+) + 4 H(+)(out)</text>
        <dbReference type="Rhea" id="RHEA:29091"/>
        <dbReference type="Rhea" id="RHEA-COMP:9565"/>
        <dbReference type="Rhea" id="RHEA-COMP:9566"/>
        <dbReference type="ChEBI" id="CHEBI:15378"/>
        <dbReference type="ChEBI" id="CHEBI:16389"/>
        <dbReference type="ChEBI" id="CHEBI:17976"/>
        <dbReference type="ChEBI" id="CHEBI:57540"/>
        <dbReference type="ChEBI" id="CHEBI:57945"/>
        <dbReference type="EC" id="7.1.1.2"/>
    </reaction>
</comment>
<evidence type="ECO:0000256" key="3">
    <source>
        <dbReference type="ARBA" id="ARBA00021096"/>
    </source>
</evidence>
<dbReference type="PRINTS" id="PR01434">
    <property type="entry name" value="NADHDHGNASE5"/>
</dbReference>
<feature type="transmembrane region" description="Helical" evidence="8">
    <location>
        <begin position="140"/>
        <end position="163"/>
    </location>
</feature>
<dbReference type="GO" id="GO:0008137">
    <property type="term" value="F:NADH dehydrogenase (ubiquinone) activity"/>
    <property type="evidence" value="ECO:0007669"/>
    <property type="project" value="UniProtKB-EC"/>
</dbReference>
<feature type="transmembrane region" description="Helical" evidence="8">
    <location>
        <begin position="175"/>
        <end position="194"/>
    </location>
</feature>
<evidence type="ECO:0000256" key="7">
    <source>
        <dbReference type="ARBA" id="ARBA00049551"/>
    </source>
</evidence>
<dbReference type="Pfam" id="PF00361">
    <property type="entry name" value="Proton_antipo_M"/>
    <property type="match status" value="1"/>
</dbReference>
<evidence type="ECO:0000259" key="9">
    <source>
        <dbReference type="Pfam" id="PF00361"/>
    </source>
</evidence>
<keyword evidence="8" id="KW-0520">NAD</keyword>
<dbReference type="InterPro" id="IPR003945">
    <property type="entry name" value="NU5C-like"/>
</dbReference>
<dbReference type="GO" id="GO:0003954">
    <property type="term" value="F:NADH dehydrogenase activity"/>
    <property type="evidence" value="ECO:0007669"/>
    <property type="project" value="TreeGrafter"/>
</dbReference>
<feature type="non-terminal residue" evidence="11">
    <location>
        <position position="269"/>
    </location>
</feature>
<dbReference type="PANTHER" id="PTHR42829">
    <property type="entry name" value="NADH-UBIQUINONE OXIDOREDUCTASE CHAIN 5"/>
    <property type="match status" value="1"/>
</dbReference>
<comment type="subcellular location">
    <subcellularLocation>
        <location evidence="1">Membrane</location>
        <topology evidence="1">Multi-pass membrane protein</topology>
    </subcellularLocation>
</comment>
<reference evidence="11" key="1">
    <citation type="submission" date="2009-04" db="EMBL/GenBank/DDBJ databases">
        <title>Phylogenetic inference of Terebelliformia worms based on combined mitochondrial and nuclear data.</title>
        <authorList>
            <person name="Zhong M."/>
            <person name="Struck T.H."/>
            <person name="Halanych K.M."/>
        </authorList>
    </citation>
    <scope>NUCLEOTIDE SEQUENCE</scope>
</reference>
<keyword evidence="8" id="KW-0830">Ubiquinone</keyword>
<evidence type="ECO:0000256" key="5">
    <source>
        <dbReference type="ARBA" id="ARBA00022989"/>
    </source>
</evidence>
<dbReference type="PANTHER" id="PTHR42829:SF2">
    <property type="entry name" value="NADH-UBIQUINONE OXIDOREDUCTASE CHAIN 5"/>
    <property type="match status" value="1"/>
</dbReference>
<dbReference type="GO" id="GO:0015990">
    <property type="term" value="P:electron transport coupled proton transport"/>
    <property type="evidence" value="ECO:0007669"/>
    <property type="project" value="TreeGrafter"/>
</dbReference>
<feature type="transmembrane region" description="Helical" evidence="8">
    <location>
        <begin position="248"/>
        <end position="266"/>
    </location>
</feature>
<dbReference type="EC" id="7.1.1.2" evidence="2 8"/>
<feature type="transmembrane region" description="Helical" evidence="8">
    <location>
        <begin position="214"/>
        <end position="236"/>
    </location>
</feature>
<gene>
    <name evidence="11" type="primary">NAD5</name>
</gene>
<feature type="transmembrane region" description="Helical" evidence="8">
    <location>
        <begin position="12"/>
        <end position="32"/>
    </location>
</feature>
<keyword evidence="4 8" id="KW-0812">Transmembrane</keyword>
<dbReference type="EMBL" id="FJ976041">
    <property type="protein sequence ID" value="ACR00058.1"/>
    <property type="molecule type" value="Genomic_DNA"/>
</dbReference>
<feature type="transmembrane region" description="Helical" evidence="8">
    <location>
        <begin position="64"/>
        <end position="86"/>
    </location>
</feature>
<dbReference type="Pfam" id="PF00662">
    <property type="entry name" value="Proton_antipo_N"/>
    <property type="match status" value="1"/>
</dbReference>
<keyword evidence="6 8" id="KW-0472">Membrane</keyword>
<evidence type="ECO:0000256" key="4">
    <source>
        <dbReference type="ARBA" id="ARBA00022692"/>
    </source>
</evidence>
<evidence type="ECO:0000259" key="10">
    <source>
        <dbReference type="Pfam" id="PF00662"/>
    </source>
</evidence>
<accession>G8XXL7</accession>
<dbReference type="GO" id="GO:0042773">
    <property type="term" value="P:ATP synthesis coupled electron transport"/>
    <property type="evidence" value="ECO:0007669"/>
    <property type="project" value="InterPro"/>
</dbReference>